<dbReference type="PROSITE" id="PS50983">
    <property type="entry name" value="FE_B12_PBP"/>
    <property type="match status" value="1"/>
</dbReference>
<dbReference type="SUPFAM" id="SSF53807">
    <property type="entry name" value="Helical backbone' metal receptor"/>
    <property type="match status" value="1"/>
</dbReference>
<evidence type="ECO:0000256" key="6">
    <source>
        <dbReference type="SAM" id="SignalP"/>
    </source>
</evidence>
<dbReference type="Proteomes" id="UP000243950">
    <property type="component" value="Unassembled WGS sequence"/>
</dbReference>
<keyword evidence="4" id="KW-0408">Iron</keyword>
<dbReference type="AlphaFoldDB" id="A0A1I1VCB2"/>
<dbReference type="Pfam" id="PF01497">
    <property type="entry name" value="Peripla_BP_2"/>
    <property type="match status" value="1"/>
</dbReference>
<feature type="domain" description="Fe/B12 periplasmic-binding" evidence="7">
    <location>
        <begin position="25"/>
        <end position="282"/>
    </location>
</feature>
<gene>
    <name evidence="8" type="ORF">SAMN05216372_104234</name>
</gene>
<dbReference type="GO" id="GO:0030288">
    <property type="term" value="C:outer membrane-bounded periplasmic space"/>
    <property type="evidence" value="ECO:0007669"/>
    <property type="project" value="TreeGrafter"/>
</dbReference>
<dbReference type="PANTHER" id="PTHR30532">
    <property type="entry name" value="IRON III DICITRATE-BINDING PERIPLASMIC PROTEIN"/>
    <property type="match status" value="1"/>
</dbReference>
<evidence type="ECO:0000256" key="3">
    <source>
        <dbReference type="ARBA" id="ARBA00022448"/>
    </source>
</evidence>
<reference evidence="9" key="1">
    <citation type="submission" date="2016-10" db="EMBL/GenBank/DDBJ databases">
        <authorList>
            <person name="Varghese N."/>
            <person name="Submissions S."/>
        </authorList>
    </citation>
    <scope>NUCLEOTIDE SEQUENCE [LARGE SCALE GENOMIC DNA]</scope>
    <source>
        <strain evidence="9">JCM 2783</strain>
    </source>
</reference>
<comment type="similarity">
    <text evidence="2">Belongs to the bacterial solute-binding protein 8 family.</text>
</comment>
<feature type="chain" id="PRO_5017350677" evidence="6">
    <location>
        <begin position="22"/>
        <end position="284"/>
    </location>
</feature>
<sequence>MNNLLRCVPLLLCLLAGLAQAAEPRVVALSWEAAEHLLKLDITPVAVADARQYRAQVARPPLPANVPSVGSRRAPDLDKLAALKPELIVIGERQEAMRAQLARIAPVTTYGSLSREHDSYLVARDDYLALAQRFGREDHALRELAAMQVQIDGLHQRLVEHFRGHLPKVLVIRFVSQGMVRVDGGDSMIDSALQQLHLQPAYPQPHDAVVPIEALAGIEEGVVVYVEPFAGQEQLFASPEWRAMPFARADRLAAMPDTWAHGGVFSIQYLAEAITQALLSLPAP</sequence>
<comment type="subcellular location">
    <subcellularLocation>
        <location evidence="1">Cell envelope</location>
    </subcellularLocation>
</comment>
<keyword evidence="4" id="KW-0410">Iron transport</keyword>
<evidence type="ECO:0000313" key="9">
    <source>
        <dbReference type="Proteomes" id="UP000243950"/>
    </source>
</evidence>
<dbReference type="InterPro" id="IPR002491">
    <property type="entry name" value="ABC_transptr_periplasmic_BD"/>
</dbReference>
<evidence type="ECO:0000256" key="5">
    <source>
        <dbReference type="ARBA" id="ARBA00022729"/>
    </source>
</evidence>
<evidence type="ECO:0000259" key="7">
    <source>
        <dbReference type="PROSITE" id="PS50983"/>
    </source>
</evidence>
<dbReference type="EMBL" id="FOMO01000004">
    <property type="protein sequence ID" value="SFD80627.1"/>
    <property type="molecule type" value="Genomic_DNA"/>
</dbReference>
<evidence type="ECO:0000256" key="2">
    <source>
        <dbReference type="ARBA" id="ARBA00008814"/>
    </source>
</evidence>
<keyword evidence="5 6" id="KW-0732">Signal</keyword>
<dbReference type="InterPro" id="IPR051313">
    <property type="entry name" value="Bact_iron-sidero_bind"/>
</dbReference>
<evidence type="ECO:0000256" key="4">
    <source>
        <dbReference type="ARBA" id="ARBA00022496"/>
    </source>
</evidence>
<dbReference type="Gene3D" id="3.40.50.1980">
    <property type="entry name" value="Nitrogenase molybdenum iron protein domain"/>
    <property type="match status" value="2"/>
</dbReference>
<evidence type="ECO:0000313" key="8">
    <source>
        <dbReference type="EMBL" id="SFD80627.1"/>
    </source>
</evidence>
<keyword evidence="9" id="KW-1185">Reference proteome</keyword>
<proteinExistence type="inferred from homology"/>
<dbReference type="PANTHER" id="PTHR30532:SF1">
    <property type="entry name" value="IRON(3+)-HYDROXAMATE-BINDING PROTEIN FHUD"/>
    <property type="match status" value="1"/>
</dbReference>
<keyword evidence="4" id="KW-0406">Ion transport</keyword>
<protein>
    <submittedName>
        <fullName evidence="8">Iron complex transport system substrate-binding protein</fullName>
    </submittedName>
</protein>
<feature type="signal peptide" evidence="6">
    <location>
        <begin position="1"/>
        <end position="21"/>
    </location>
</feature>
<keyword evidence="3" id="KW-0813">Transport</keyword>
<accession>A0A1I1VCB2</accession>
<evidence type="ECO:0000256" key="1">
    <source>
        <dbReference type="ARBA" id="ARBA00004196"/>
    </source>
</evidence>
<dbReference type="RefSeq" id="WP_093503899.1">
    <property type="nucleotide sequence ID" value="NZ_BSSG01000003.1"/>
</dbReference>
<organism evidence="8 9">
    <name type="scientific">Pseudomonas straminea</name>
    <dbReference type="NCBI Taxonomy" id="47882"/>
    <lineage>
        <taxon>Bacteria</taxon>
        <taxon>Pseudomonadati</taxon>
        <taxon>Pseudomonadota</taxon>
        <taxon>Gammaproteobacteria</taxon>
        <taxon>Pseudomonadales</taxon>
        <taxon>Pseudomonadaceae</taxon>
        <taxon>Phytopseudomonas</taxon>
    </lineage>
</organism>
<dbReference type="GO" id="GO:1901678">
    <property type="term" value="P:iron coordination entity transport"/>
    <property type="evidence" value="ECO:0007669"/>
    <property type="project" value="UniProtKB-ARBA"/>
</dbReference>
<name>A0A1I1VCB2_PSEOC</name>